<dbReference type="InterPro" id="IPR008201">
    <property type="entry name" value="HepT-like"/>
</dbReference>
<organism evidence="5 6">
    <name type="scientific">Candidatus Falkowbacteria bacterium RBG_13_39_14</name>
    <dbReference type="NCBI Taxonomy" id="1797985"/>
    <lineage>
        <taxon>Bacteria</taxon>
        <taxon>Candidatus Falkowiibacteriota</taxon>
    </lineage>
</organism>
<evidence type="ECO:0000313" key="5">
    <source>
        <dbReference type="EMBL" id="OGF21503.1"/>
    </source>
</evidence>
<evidence type="ECO:0000256" key="3">
    <source>
        <dbReference type="ARBA" id="ARBA00022801"/>
    </source>
</evidence>
<comment type="similarity">
    <text evidence="4">Belongs to the HepT RNase toxin family.</text>
</comment>
<evidence type="ECO:0008006" key="7">
    <source>
        <dbReference type="Google" id="ProtNLM"/>
    </source>
</evidence>
<dbReference type="Proteomes" id="UP000178323">
    <property type="component" value="Unassembled WGS sequence"/>
</dbReference>
<dbReference type="Gene3D" id="1.20.120.580">
    <property type="entry name" value="bsu32300-like"/>
    <property type="match status" value="1"/>
</dbReference>
<dbReference type="PANTHER" id="PTHR33397">
    <property type="entry name" value="UPF0331 PROTEIN YUTE"/>
    <property type="match status" value="1"/>
</dbReference>
<dbReference type="InterPro" id="IPR037038">
    <property type="entry name" value="HepT-like_sf"/>
</dbReference>
<dbReference type="EMBL" id="MFFS01000060">
    <property type="protein sequence ID" value="OGF21503.1"/>
    <property type="molecule type" value="Genomic_DNA"/>
</dbReference>
<reference evidence="5 6" key="1">
    <citation type="journal article" date="2016" name="Nat. Commun.">
        <title>Thousands of microbial genomes shed light on interconnected biogeochemical processes in an aquifer system.</title>
        <authorList>
            <person name="Anantharaman K."/>
            <person name="Brown C.T."/>
            <person name="Hug L.A."/>
            <person name="Sharon I."/>
            <person name="Castelle C.J."/>
            <person name="Probst A.J."/>
            <person name="Thomas B.C."/>
            <person name="Singh A."/>
            <person name="Wilkins M.J."/>
            <person name="Karaoz U."/>
            <person name="Brodie E.L."/>
            <person name="Williams K.H."/>
            <person name="Hubbard S.S."/>
            <person name="Banfield J.F."/>
        </authorList>
    </citation>
    <scope>NUCLEOTIDE SEQUENCE [LARGE SCALE GENOMIC DNA]</scope>
</reference>
<comment type="caution">
    <text evidence="5">The sequence shown here is derived from an EMBL/GenBank/DDBJ whole genome shotgun (WGS) entry which is preliminary data.</text>
</comment>
<dbReference type="GO" id="GO:0004540">
    <property type="term" value="F:RNA nuclease activity"/>
    <property type="evidence" value="ECO:0007669"/>
    <property type="project" value="InterPro"/>
</dbReference>
<evidence type="ECO:0000256" key="2">
    <source>
        <dbReference type="ARBA" id="ARBA00022722"/>
    </source>
</evidence>
<evidence type="ECO:0000256" key="4">
    <source>
        <dbReference type="ARBA" id="ARBA00024207"/>
    </source>
</evidence>
<dbReference type="GO" id="GO:0110001">
    <property type="term" value="C:toxin-antitoxin complex"/>
    <property type="evidence" value="ECO:0007669"/>
    <property type="project" value="InterPro"/>
</dbReference>
<protein>
    <recommendedName>
        <fullName evidence="7">DUF86 domain-containing protein</fullName>
    </recommendedName>
</protein>
<keyword evidence="2" id="KW-0540">Nuclease</keyword>
<proteinExistence type="inferred from homology"/>
<evidence type="ECO:0000313" key="6">
    <source>
        <dbReference type="Proteomes" id="UP000178323"/>
    </source>
</evidence>
<keyword evidence="1" id="KW-1277">Toxin-antitoxin system</keyword>
<dbReference type="PANTHER" id="PTHR33397:SF3">
    <property type="entry name" value="MRNA NUCLEASE HEPT"/>
    <property type="match status" value="1"/>
</dbReference>
<dbReference type="NCBIfam" id="NF047751">
    <property type="entry name" value="HepT_toxin"/>
    <property type="match status" value="1"/>
</dbReference>
<gene>
    <name evidence="5" type="ORF">A2Y83_04470</name>
</gene>
<keyword evidence="3" id="KW-0378">Hydrolase</keyword>
<evidence type="ECO:0000256" key="1">
    <source>
        <dbReference type="ARBA" id="ARBA00022649"/>
    </source>
</evidence>
<dbReference type="Pfam" id="PF01934">
    <property type="entry name" value="HepT-like"/>
    <property type="match status" value="1"/>
</dbReference>
<accession>A0A1F5S513</accession>
<dbReference type="AlphaFoldDB" id="A0A1F5S513"/>
<sequence>MSFEKLFVLKKLNQLQDYIDELKDLLDKNSNKAILSNSGKMHIAERLLQLISDIMVDINQHFIKELNLKMVEDFQSTFYTLGDNNILQKKFAIKIAPVVGIRNRLVHRYEELDKKIFVEKLRDNYKDFYKYIKLINKYIKK</sequence>
<dbReference type="InterPro" id="IPR052379">
    <property type="entry name" value="Type_VII_TA_RNase"/>
</dbReference>
<dbReference type="GO" id="GO:0016787">
    <property type="term" value="F:hydrolase activity"/>
    <property type="evidence" value="ECO:0007669"/>
    <property type="project" value="UniProtKB-KW"/>
</dbReference>
<dbReference type="STRING" id="1797985.A2Y83_04470"/>
<name>A0A1F5S513_9BACT</name>